<dbReference type="Pfam" id="PF13569">
    <property type="entry name" value="DUF4132"/>
    <property type="match status" value="1"/>
</dbReference>
<dbReference type="EMBL" id="CP073249">
    <property type="protein sequence ID" value="QUF06477.1"/>
    <property type="molecule type" value="Genomic_DNA"/>
</dbReference>
<reference evidence="2" key="1">
    <citation type="submission" date="2021-04" db="EMBL/GenBank/DDBJ databases">
        <title>Genomic sequence of Actinosynnema pretiosum subsp. pretiosum ATCC 31280 (C-14919).</title>
        <authorList>
            <person name="Bai L."/>
            <person name="Wang X."/>
            <person name="Xiao Y."/>
        </authorList>
    </citation>
    <scope>NUCLEOTIDE SEQUENCE</scope>
    <source>
        <strain evidence="2">ATCC 31280</strain>
    </source>
</reference>
<proteinExistence type="predicted"/>
<evidence type="ECO:0000259" key="1">
    <source>
        <dbReference type="Pfam" id="PF13569"/>
    </source>
</evidence>
<evidence type="ECO:0000313" key="2">
    <source>
        <dbReference type="EMBL" id="QUF06477.1"/>
    </source>
</evidence>
<organism evidence="2 3">
    <name type="scientific">Actinosynnema pretiosum subsp. pretiosum</name>
    <dbReference type="NCBI Taxonomy" id="103721"/>
    <lineage>
        <taxon>Bacteria</taxon>
        <taxon>Bacillati</taxon>
        <taxon>Actinomycetota</taxon>
        <taxon>Actinomycetes</taxon>
        <taxon>Pseudonocardiales</taxon>
        <taxon>Pseudonocardiaceae</taxon>
        <taxon>Actinosynnema</taxon>
    </lineage>
</organism>
<name>A0AA45LB06_9PSEU</name>
<dbReference type="InterPro" id="IPR025406">
    <property type="entry name" value="DUF4132"/>
</dbReference>
<gene>
    <name evidence="2" type="ORF">KCV87_10705</name>
</gene>
<sequence>MRTTGDESGEFQIPSAKRAHVHVRRGGRTRPEVVVRPDAAVDRADVRGELSSGARWSLVTTDSTTAPGAAKANGSEPELAAAANAHLDGSPTPLGAAAVLRLLLHQEHPRASGVVDAWVAAHGLVFAARAVAELARVEVVLHKLSDSYKPRWTLRHRAPTARSVPPEEIALMRRARELLAVCPEEEHAEVVAALARSRDTAQGRLAVSYLVPGERGWADEVVTETLGGPMYSSDSFLLLTSVGEADQLIRLMSLGWVMWYLPSPEVLWTALDSLGHGVLPVLGRLLDVEQLSAQEHGHALEVLAELPGDEAFALLLPRFALRPVRLAAHSMAARDPERALRLLAAAAVGRPATSDVAKVLRAVAVKFADLDVSGLPEATRTVLERERAAHRAVAASAEGAPPVLTSPPWAKERRRAARPKVVKGLEPLAAPGLVWEPGEFEAWRSEHFRPRRFPDWEATVRAYVAGRLRSHYDHPAMFLHAAERLVRPLLADWKPDPWAAERWGRPLIARFGLDVLPQVVALARSRPGALAELVLPYAAPEVAALVADWLVRVRSARPVARRWLERHGVDAARFLAPVAVGPAGTARRAAENALRQIPEHAMTAAREHGEQVAAIVAASLAMDPLDVLPVRIPAVPSWLDPDLLPQVLLRGGRAALPEEAARNLLVALAMSTPDEPYAGLEQVRRACDPTSLARFAWAVFDQWRLAGTPSKDGWALTCLGLVGDDEVVRALSPQLRSWPAEGGHARAVLGLDVLARLGTDVALVHLDDVARRVRHKGVRTRAQEKLAEVATSLGLTSDELADRLVPDFGLSPDGTLELDYGPRRFTVGFDEQLKPCVTGPDGKRLKSLPKPGARDDAELAPEAHRRFAALKKDVRTAATAQIARLEKAMLAGRSWSAEEFTALFARHPLVWHLARRLVWITESGLAFRLAEDRTLGDLNEDPVELGAGERVALAHPMRLGDDLEAWAELLADYEVLQPFPQLGRPVHRLTAEEAEAFRLTRFQGAVVPSGKVFGLLNKGWDQEQSDGGAIGWVQRPLPDGRAVVVGLDPGVPLGYDHSGVDQKTTEVWITDHGPGSWRAEKHRFGTVDPVVMSEVLGDLVGLTR</sequence>
<dbReference type="AlphaFoldDB" id="A0AA45LB06"/>
<dbReference type="Proteomes" id="UP000677152">
    <property type="component" value="Chromosome"/>
</dbReference>
<protein>
    <submittedName>
        <fullName evidence="2">DUF4132 domain-containing protein</fullName>
    </submittedName>
</protein>
<evidence type="ECO:0000313" key="3">
    <source>
        <dbReference type="Proteomes" id="UP000677152"/>
    </source>
</evidence>
<feature type="domain" description="DUF4132" evidence="1">
    <location>
        <begin position="842"/>
        <end position="1020"/>
    </location>
</feature>
<accession>A0AA45LB06</accession>